<feature type="coiled-coil region" evidence="1">
    <location>
        <begin position="178"/>
        <end position="205"/>
    </location>
</feature>
<organism evidence="4 5">
    <name type="scientific">Paraherbaspirillum soli</name>
    <dbReference type="NCBI Taxonomy" id="631222"/>
    <lineage>
        <taxon>Bacteria</taxon>
        <taxon>Pseudomonadati</taxon>
        <taxon>Pseudomonadota</taxon>
        <taxon>Betaproteobacteria</taxon>
        <taxon>Burkholderiales</taxon>
        <taxon>Oxalobacteraceae</taxon>
        <taxon>Paraherbaspirillum</taxon>
    </lineage>
</organism>
<dbReference type="EMBL" id="JBHSMT010000020">
    <property type="protein sequence ID" value="MFC5474608.1"/>
    <property type="molecule type" value="Genomic_DNA"/>
</dbReference>
<evidence type="ECO:0000259" key="3">
    <source>
        <dbReference type="Pfam" id="PF02371"/>
    </source>
</evidence>
<evidence type="ECO:0000256" key="1">
    <source>
        <dbReference type="SAM" id="Coils"/>
    </source>
</evidence>
<evidence type="ECO:0000259" key="2">
    <source>
        <dbReference type="Pfam" id="PF01548"/>
    </source>
</evidence>
<reference evidence="5" key="1">
    <citation type="journal article" date="2019" name="Int. J. Syst. Evol. Microbiol.">
        <title>The Global Catalogue of Microorganisms (GCM) 10K type strain sequencing project: providing services to taxonomists for standard genome sequencing and annotation.</title>
        <authorList>
            <consortium name="The Broad Institute Genomics Platform"/>
            <consortium name="The Broad Institute Genome Sequencing Center for Infectious Disease"/>
            <person name="Wu L."/>
            <person name="Ma J."/>
        </authorList>
    </citation>
    <scope>NUCLEOTIDE SEQUENCE [LARGE SCALE GENOMIC DNA]</scope>
    <source>
        <strain evidence="5">JCM 17066</strain>
    </source>
</reference>
<sequence length="342" mass="38022">MKITTIGIDLAKSVFQIHGVDSHGKAVLRKKLSRAKMLEFFIKLPPCLIGMEACGSAHYWARKLVEMGHTVKLMAPQFVKPYVKANKNDAADAEAICEAVSRPNMRFVAIKTEEQQAILSLHRVRQSFVKARTAQSNQIRGLLSEFGVILPRGMADIARRLPELLEKTNLPDSFRELLQRLYQHFKELDKQVEELDQKIQLWHRNSAISRQLAEIPGIGPITASALVASIGDASSFANGRQLAAWLGLVPKQHSSGGKALLLGISKRGDCYLRTLLIHGARAVIRRAEDKPGGTWLSKLLARRHKNVAAVALANKNARIVWALLTHNDRRFRADYVPAVADA</sequence>
<dbReference type="PANTHER" id="PTHR33055:SF3">
    <property type="entry name" value="PUTATIVE TRANSPOSASE FOR IS117-RELATED"/>
    <property type="match status" value="1"/>
</dbReference>
<dbReference type="RefSeq" id="WP_378997720.1">
    <property type="nucleotide sequence ID" value="NZ_JBHSMT010000020.1"/>
</dbReference>
<keyword evidence="5" id="KW-1185">Reference proteome</keyword>
<dbReference type="InterPro" id="IPR003346">
    <property type="entry name" value="Transposase_20"/>
</dbReference>
<dbReference type="PANTHER" id="PTHR33055">
    <property type="entry name" value="TRANSPOSASE FOR INSERTION SEQUENCE ELEMENT IS1111A"/>
    <property type="match status" value="1"/>
</dbReference>
<proteinExistence type="predicted"/>
<protein>
    <submittedName>
        <fullName evidence="4">IS110 family transposase</fullName>
    </submittedName>
</protein>
<dbReference type="NCBIfam" id="NF033542">
    <property type="entry name" value="transpos_IS110"/>
    <property type="match status" value="1"/>
</dbReference>
<dbReference type="InterPro" id="IPR002525">
    <property type="entry name" value="Transp_IS110-like_N"/>
</dbReference>
<accession>A0ABW0MC74</accession>
<gene>
    <name evidence="4" type="ORF">ACFPM8_11655</name>
</gene>
<keyword evidence="1" id="KW-0175">Coiled coil</keyword>
<dbReference type="Proteomes" id="UP001596045">
    <property type="component" value="Unassembled WGS sequence"/>
</dbReference>
<dbReference type="Pfam" id="PF01548">
    <property type="entry name" value="DEDD_Tnp_IS110"/>
    <property type="match status" value="1"/>
</dbReference>
<feature type="domain" description="Transposase IS110-like N-terminal" evidence="2">
    <location>
        <begin position="6"/>
        <end position="146"/>
    </location>
</feature>
<dbReference type="InterPro" id="IPR047650">
    <property type="entry name" value="Transpos_IS110"/>
</dbReference>
<comment type="caution">
    <text evidence="4">The sequence shown here is derived from an EMBL/GenBank/DDBJ whole genome shotgun (WGS) entry which is preliminary data.</text>
</comment>
<evidence type="ECO:0000313" key="5">
    <source>
        <dbReference type="Proteomes" id="UP001596045"/>
    </source>
</evidence>
<dbReference type="Pfam" id="PF02371">
    <property type="entry name" value="Transposase_20"/>
    <property type="match status" value="1"/>
</dbReference>
<evidence type="ECO:0000313" key="4">
    <source>
        <dbReference type="EMBL" id="MFC5474608.1"/>
    </source>
</evidence>
<feature type="domain" description="Transposase IS116/IS110/IS902 C-terminal" evidence="3">
    <location>
        <begin position="210"/>
        <end position="286"/>
    </location>
</feature>
<name>A0ABW0MC74_9BURK</name>